<proteinExistence type="predicted"/>
<dbReference type="Pfam" id="PF11911">
    <property type="entry name" value="DUF3429"/>
    <property type="match status" value="1"/>
</dbReference>
<evidence type="ECO:0000313" key="2">
    <source>
        <dbReference type="EMBL" id="OAG76736.1"/>
    </source>
</evidence>
<keyword evidence="1" id="KW-0472">Membrane</keyword>
<dbReference type="InterPro" id="IPR021836">
    <property type="entry name" value="DUF3429"/>
</dbReference>
<dbReference type="STRING" id="178901.AmDm5_2598"/>
<name>A0A177GAA7_9PROT</name>
<gene>
    <name evidence="2" type="ORF">Amal_02510</name>
</gene>
<feature type="transmembrane region" description="Helical" evidence="1">
    <location>
        <begin position="38"/>
        <end position="60"/>
    </location>
</feature>
<sequence>MKRLPFVAVVLAIAGLLPLIFCACGIVFFASGVPIPNLMMAFVSYCAVSLAFFGAVHWGLALEPAPMIVTSGADRTDIMRLVLGVVPAFIGWVATYTAFAWMPVAGVAILAVAVPLLACAGAAGVAHRRLAERLYGPAVDCNGCYGMLPACGACGAPLLVSPAILLL</sequence>
<protein>
    <recommendedName>
        <fullName evidence="4">DUF3429 domain-containing protein</fullName>
    </recommendedName>
</protein>
<evidence type="ECO:0008006" key="4">
    <source>
        <dbReference type="Google" id="ProtNLM"/>
    </source>
</evidence>
<dbReference type="PROSITE" id="PS51257">
    <property type="entry name" value="PROKAR_LIPOPROTEIN"/>
    <property type="match status" value="1"/>
</dbReference>
<accession>A0A177GAA7</accession>
<comment type="caution">
    <text evidence="2">The sequence shown here is derived from an EMBL/GenBank/DDBJ whole genome shotgun (WGS) entry which is preliminary data.</text>
</comment>
<feature type="transmembrane region" description="Helical" evidence="1">
    <location>
        <begin position="107"/>
        <end position="126"/>
    </location>
</feature>
<keyword evidence="1" id="KW-1133">Transmembrane helix</keyword>
<dbReference type="Proteomes" id="UP000077349">
    <property type="component" value="Unassembled WGS sequence"/>
</dbReference>
<dbReference type="eggNOG" id="ENOG5033AJV">
    <property type="taxonomic scope" value="Bacteria"/>
</dbReference>
<feature type="transmembrane region" description="Helical" evidence="1">
    <location>
        <begin position="81"/>
        <end position="101"/>
    </location>
</feature>
<reference evidence="2 3" key="1">
    <citation type="submission" date="2016-03" db="EMBL/GenBank/DDBJ databases">
        <title>Draft genome sequence of Acetobacter malorum CECT 7742, a strain isolated from strawberry vinegar.</title>
        <authorList>
            <person name="Sainz F."/>
            <person name="Mas A."/>
            <person name="Torija M.J."/>
        </authorList>
    </citation>
    <scope>NUCLEOTIDE SEQUENCE [LARGE SCALE GENOMIC DNA]</scope>
    <source>
        <strain evidence="2 3">CECT 7742</strain>
    </source>
</reference>
<dbReference type="PATRIC" id="fig|178901.16.peg.2676"/>
<organism evidence="2 3">
    <name type="scientific">Acetobacter malorum</name>
    <dbReference type="NCBI Taxonomy" id="178901"/>
    <lineage>
        <taxon>Bacteria</taxon>
        <taxon>Pseudomonadati</taxon>
        <taxon>Pseudomonadota</taxon>
        <taxon>Alphaproteobacteria</taxon>
        <taxon>Acetobacterales</taxon>
        <taxon>Acetobacteraceae</taxon>
        <taxon>Acetobacter</taxon>
    </lineage>
</organism>
<dbReference type="EMBL" id="LVHD01000018">
    <property type="protein sequence ID" value="OAG76736.1"/>
    <property type="molecule type" value="Genomic_DNA"/>
</dbReference>
<keyword evidence="1" id="KW-0812">Transmembrane</keyword>
<evidence type="ECO:0000313" key="3">
    <source>
        <dbReference type="Proteomes" id="UP000077349"/>
    </source>
</evidence>
<evidence type="ECO:0000256" key="1">
    <source>
        <dbReference type="SAM" id="Phobius"/>
    </source>
</evidence>
<dbReference type="AlphaFoldDB" id="A0A177GAA7"/>